<reference evidence="2" key="1">
    <citation type="submission" date="2022-10" db="EMBL/GenBank/DDBJ databases">
        <title>Puccinia triticina Genome sequencing and assembly.</title>
        <authorList>
            <person name="Li C."/>
        </authorList>
    </citation>
    <scope>NUCLEOTIDE SEQUENCE</scope>
    <source>
        <strain evidence="2">Pt15</strain>
    </source>
</reference>
<feature type="compositionally biased region" description="Basic and acidic residues" evidence="1">
    <location>
        <begin position="98"/>
        <end position="110"/>
    </location>
</feature>
<name>A0ABY7CFE0_9BASI</name>
<evidence type="ECO:0000313" key="3">
    <source>
        <dbReference type="Proteomes" id="UP001164743"/>
    </source>
</evidence>
<dbReference type="Proteomes" id="UP001164743">
    <property type="component" value="Chromosome 4A"/>
</dbReference>
<feature type="compositionally biased region" description="Basic and acidic residues" evidence="1">
    <location>
        <begin position="151"/>
        <end position="167"/>
    </location>
</feature>
<dbReference type="GeneID" id="77809162"/>
<sequence length="202" mass="22626">MSSTTTRPTRPENMTICSSSSSQHNQEDPSPQDIKRFPCPSPKTPRFSVFFSTNPMPHFPYILAGRWPRSSTSPVPPTTRKTRPSKLAEQSLPQKLISTEEKLGTRERPAGKQCSRSPSPQSTGLKPRNLPHSSTQSSVSHPHRILNPTVVREELDNSRARSFDPAHRQPPSRSAPPGLLFSAHQWQTRLADQNQARRPVPE</sequence>
<feature type="compositionally biased region" description="Polar residues" evidence="1">
    <location>
        <begin position="15"/>
        <end position="24"/>
    </location>
</feature>
<evidence type="ECO:0000256" key="1">
    <source>
        <dbReference type="SAM" id="MobiDB-lite"/>
    </source>
</evidence>
<proteinExistence type="predicted"/>
<feature type="compositionally biased region" description="Polar residues" evidence="1">
    <location>
        <begin position="114"/>
        <end position="124"/>
    </location>
</feature>
<feature type="region of interest" description="Disordered" evidence="1">
    <location>
        <begin position="1"/>
        <end position="182"/>
    </location>
</feature>
<gene>
    <name evidence="2" type="ORF">PtA15_4A389</name>
</gene>
<evidence type="ECO:0000313" key="2">
    <source>
        <dbReference type="EMBL" id="WAQ83939.1"/>
    </source>
</evidence>
<feature type="compositionally biased region" description="Polar residues" evidence="1">
    <location>
        <begin position="131"/>
        <end position="140"/>
    </location>
</feature>
<accession>A0ABY7CFE0</accession>
<organism evidence="2 3">
    <name type="scientific">Puccinia triticina</name>
    <dbReference type="NCBI Taxonomy" id="208348"/>
    <lineage>
        <taxon>Eukaryota</taxon>
        <taxon>Fungi</taxon>
        <taxon>Dikarya</taxon>
        <taxon>Basidiomycota</taxon>
        <taxon>Pucciniomycotina</taxon>
        <taxon>Pucciniomycetes</taxon>
        <taxon>Pucciniales</taxon>
        <taxon>Pucciniaceae</taxon>
        <taxon>Puccinia</taxon>
    </lineage>
</organism>
<protein>
    <submittedName>
        <fullName evidence="2">Uncharacterized protein</fullName>
    </submittedName>
</protein>
<keyword evidence="3" id="KW-1185">Reference proteome</keyword>
<dbReference type="RefSeq" id="XP_053019494.1">
    <property type="nucleotide sequence ID" value="XM_053168267.1"/>
</dbReference>
<dbReference type="EMBL" id="CP110424">
    <property type="protein sequence ID" value="WAQ83939.1"/>
    <property type="molecule type" value="Genomic_DNA"/>
</dbReference>